<evidence type="ECO:0000313" key="5">
    <source>
        <dbReference type="EMBL" id="KAJ7098545.1"/>
    </source>
</evidence>
<feature type="compositionally biased region" description="Acidic residues" evidence="3">
    <location>
        <begin position="40"/>
        <end position="72"/>
    </location>
</feature>
<keyword evidence="2" id="KW-0862">Zinc</keyword>
<feature type="region of interest" description="Disordered" evidence="3">
    <location>
        <begin position="1"/>
        <end position="88"/>
    </location>
</feature>
<evidence type="ECO:0000256" key="1">
    <source>
        <dbReference type="ARBA" id="ARBA00022664"/>
    </source>
</evidence>
<dbReference type="SMART" id="SM00343">
    <property type="entry name" value="ZnF_C2HC"/>
    <property type="match status" value="1"/>
</dbReference>
<gene>
    <name evidence="5" type="ORF">B0H15DRAFT_1004909</name>
</gene>
<organism evidence="5 6">
    <name type="scientific">Mycena belliarum</name>
    <dbReference type="NCBI Taxonomy" id="1033014"/>
    <lineage>
        <taxon>Eukaryota</taxon>
        <taxon>Fungi</taxon>
        <taxon>Dikarya</taxon>
        <taxon>Basidiomycota</taxon>
        <taxon>Agaricomycotina</taxon>
        <taxon>Agaricomycetes</taxon>
        <taxon>Agaricomycetidae</taxon>
        <taxon>Agaricales</taxon>
        <taxon>Marasmiineae</taxon>
        <taxon>Mycenaceae</taxon>
        <taxon>Mycena</taxon>
    </lineage>
</organism>
<evidence type="ECO:0000256" key="2">
    <source>
        <dbReference type="PROSITE-ProRule" id="PRU00047"/>
    </source>
</evidence>
<feature type="compositionally biased region" description="Acidic residues" evidence="3">
    <location>
        <begin position="1"/>
        <end position="32"/>
    </location>
</feature>
<proteinExistence type="predicted"/>
<dbReference type="Gene3D" id="4.10.60.10">
    <property type="entry name" value="Zinc finger, CCHC-type"/>
    <property type="match status" value="1"/>
</dbReference>
<sequence>MVEAEYQSDDPEAYEDESENDREVEFEGYNEDGYDHGEEGEYADEYEEDQGEYDNEDEEMGDADTPAENDEGSETHEDKNGGRVNAPDSMCTVAGSEAQTGFEQPRTHEQRNEFMRRGLCFNCGGRGHRVRDCPSPKSGRYSTETEFATHAAYIPYSGDAPYERGTLHIGSVCLNLALEVEEGGVEPTEFFEDFPADLNDSTMNDVDFDLDTGTLDMSALEVIADSQTGLAAMEGATPRDIAMSELKPTPAYNTGVSASAEMAGASKTDSQPPVDPVDPVDPSSDVVPISAEPDFVDDQPNEDWPNELPQNLAMINSGRANLLIPISVPDTLDNSTRVSTEDYTF</sequence>
<dbReference type="PROSITE" id="PS50158">
    <property type="entry name" value="ZF_CCHC"/>
    <property type="match status" value="1"/>
</dbReference>
<evidence type="ECO:0000259" key="4">
    <source>
        <dbReference type="PROSITE" id="PS50158"/>
    </source>
</evidence>
<dbReference type="Proteomes" id="UP001222325">
    <property type="component" value="Unassembled WGS sequence"/>
</dbReference>
<dbReference type="InterPro" id="IPR036875">
    <property type="entry name" value="Znf_CCHC_sf"/>
</dbReference>
<reference evidence="5" key="1">
    <citation type="submission" date="2023-03" db="EMBL/GenBank/DDBJ databases">
        <title>Massive genome expansion in bonnet fungi (Mycena s.s.) driven by repeated elements and novel gene families across ecological guilds.</title>
        <authorList>
            <consortium name="Lawrence Berkeley National Laboratory"/>
            <person name="Harder C.B."/>
            <person name="Miyauchi S."/>
            <person name="Viragh M."/>
            <person name="Kuo A."/>
            <person name="Thoen E."/>
            <person name="Andreopoulos B."/>
            <person name="Lu D."/>
            <person name="Skrede I."/>
            <person name="Drula E."/>
            <person name="Henrissat B."/>
            <person name="Morin E."/>
            <person name="Kohler A."/>
            <person name="Barry K."/>
            <person name="LaButti K."/>
            <person name="Morin E."/>
            <person name="Salamov A."/>
            <person name="Lipzen A."/>
            <person name="Mereny Z."/>
            <person name="Hegedus B."/>
            <person name="Baldrian P."/>
            <person name="Stursova M."/>
            <person name="Weitz H."/>
            <person name="Taylor A."/>
            <person name="Grigoriev I.V."/>
            <person name="Nagy L.G."/>
            <person name="Martin F."/>
            <person name="Kauserud H."/>
        </authorList>
    </citation>
    <scope>NUCLEOTIDE SEQUENCE</scope>
    <source>
        <strain evidence="5">CBHHK173m</strain>
    </source>
</reference>
<feature type="domain" description="CCHC-type" evidence="4">
    <location>
        <begin position="120"/>
        <end position="135"/>
    </location>
</feature>
<name>A0AAD6UDL2_9AGAR</name>
<dbReference type="SUPFAM" id="SSF57756">
    <property type="entry name" value="Retrovirus zinc finger-like domains"/>
    <property type="match status" value="1"/>
</dbReference>
<evidence type="ECO:0000313" key="6">
    <source>
        <dbReference type="Proteomes" id="UP001222325"/>
    </source>
</evidence>
<dbReference type="GO" id="GO:0006397">
    <property type="term" value="P:mRNA processing"/>
    <property type="evidence" value="ECO:0007669"/>
    <property type="project" value="UniProtKB-KW"/>
</dbReference>
<protein>
    <recommendedName>
        <fullName evidence="4">CCHC-type domain-containing protein</fullName>
    </recommendedName>
</protein>
<dbReference type="AlphaFoldDB" id="A0AAD6UDL2"/>
<keyword evidence="6" id="KW-1185">Reference proteome</keyword>
<evidence type="ECO:0000256" key="3">
    <source>
        <dbReference type="SAM" id="MobiDB-lite"/>
    </source>
</evidence>
<keyword evidence="1" id="KW-0507">mRNA processing</keyword>
<keyword evidence="2" id="KW-0479">Metal-binding</keyword>
<accession>A0AAD6UDL2</accession>
<comment type="caution">
    <text evidence="5">The sequence shown here is derived from an EMBL/GenBank/DDBJ whole genome shotgun (WGS) entry which is preliminary data.</text>
</comment>
<keyword evidence="2" id="KW-0863">Zinc-finger</keyword>
<feature type="region of interest" description="Disordered" evidence="3">
    <location>
        <begin position="259"/>
        <end position="281"/>
    </location>
</feature>
<dbReference type="Pfam" id="PF00098">
    <property type="entry name" value="zf-CCHC"/>
    <property type="match status" value="1"/>
</dbReference>
<dbReference type="GO" id="GO:0008270">
    <property type="term" value="F:zinc ion binding"/>
    <property type="evidence" value="ECO:0007669"/>
    <property type="project" value="UniProtKB-KW"/>
</dbReference>
<dbReference type="GO" id="GO:0003676">
    <property type="term" value="F:nucleic acid binding"/>
    <property type="evidence" value="ECO:0007669"/>
    <property type="project" value="InterPro"/>
</dbReference>
<dbReference type="EMBL" id="JARJCN010000008">
    <property type="protein sequence ID" value="KAJ7098545.1"/>
    <property type="molecule type" value="Genomic_DNA"/>
</dbReference>
<dbReference type="InterPro" id="IPR001878">
    <property type="entry name" value="Znf_CCHC"/>
</dbReference>